<dbReference type="SUPFAM" id="SSF111337">
    <property type="entry name" value="QueA-like"/>
    <property type="match status" value="1"/>
</dbReference>
<dbReference type="InterPro" id="IPR036100">
    <property type="entry name" value="QueA_sf"/>
</dbReference>
<evidence type="ECO:0000256" key="2">
    <source>
        <dbReference type="ARBA" id="ARBA00004691"/>
    </source>
</evidence>
<comment type="catalytic activity">
    <reaction evidence="8 13">
        <text>7-aminomethyl-7-carbaguanosine(34) in tRNA + S-adenosyl-L-methionine = epoxyqueuosine(34) in tRNA + adenine + L-methionine + 2 H(+)</text>
        <dbReference type="Rhea" id="RHEA:32155"/>
        <dbReference type="Rhea" id="RHEA-COMP:10342"/>
        <dbReference type="Rhea" id="RHEA-COMP:18582"/>
        <dbReference type="ChEBI" id="CHEBI:15378"/>
        <dbReference type="ChEBI" id="CHEBI:16708"/>
        <dbReference type="ChEBI" id="CHEBI:57844"/>
        <dbReference type="ChEBI" id="CHEBI:59789"/>
        <dbReference type="ChEBI" id="CHEBI:82833"/>
        <dbReference type="ChEBI" id="CHEBI:194443"/>
        <dbReference type="EC" id="2.4.99.17"/>
    </reaction>
</comment>
<keyword evidence="4 13" id="KW-0963">Cytoplasm</keyword>
<proteinExistence type="inferred from homology"/>
<dbReference type="Gene3D" id="2.40.10.240">
    <property type="entry name" value="QueA-like"/>
    <property type="match status" value="1"/>
</dbReference>
<comment type="subcellular location">
    <subcellularLocation>
        <location evidence="1 13">Cytoplasm</location>
    </subcellularLocation>
</comment>
<dbReference type="GO" id="GO:0008616">
    <property type="term" value="P:tRNA queuosine(34) biosynthetic process"/>
    <property type="evidence" value="ECO:0007669"/>
    <property type="project" value="UniProtKB-UniRule"/>
</dbReference>
<evidence type="ECO:0000313" key="15">
    <source>
        <dbReference type="Proteomes" id="UP000606463"/>
    </source>
</evidence>
<organism evidence="14 15">
    <name type="scientific">Aquifex aeolicus</name>
    <dbReference type="NCBI Taxonomy" id="63363"/>
    <lineage>
        <taxon>Bacteria</taxon>
        <taxon>Pseudomonadati</taxon>
        <taxon>Aquificota</taxon>
        <taxon>Aquificia</taxon>
        <taxon>Aquificales</taxon>
        <taxon>Aquificaceae</taxon>
        <taxon>Aquifex</taxon>
    </lineage>
</organism>
<protein>
    <recommendedName>
        <fullName evidence="11 13">S-adenosylmethionine:tRNA ribosyltransferase-isomerase</fullName>
        <ecNumber evidence="10 13">2.4.99.17</ecNumber>
    </recommendedName>
    <alternativeName>
        <fullName evidence="12 13">Queuosine biosynthesis protein QueA</fullName>
    </alternativeName>
</protein>
<comment type="similarity">
    <text evidence="9 13">Belongs to the QueA family.</text>
</comment>
<evidence type="ECO:0000256" key="1">
    <source>
        <dbReference type="ARBA" id="ARBA00004496"/>
    </source>
</evidence>
<dbReference type="Gene3D" id="3.40.1780.10">
    <property type="entry name" value="QueA-like"/>
    <property type="match status" value="1"/>
</dbReference>
<dbReference type="InterPro" id="IPR042118">
    <property type="entry name" value="QueA_dom1"/>
</dbReference>
<dbReference type="PANTHER" id="PTHR30307:SF0">
    <property type="entry name" value="S-ADENOSYLMETHIONINE:TRNA RIBOSYLTRANSFERASE-ISOMERASE"/>
    <property type="match status" value="1"/>
</dbReference>
<dbReference type="HAMAP" id="MF_00113">
    <property type="entry name" value="QueA"/>
    <property type="match status" value="1"/>
</dbReference>
<evidence type="ECO:0000256" key="3">
    <source>
        <dbReference type="ARBA" id="ARBA00011245"/>
    </source>
</evidence>
<keyword evidence="14" id="KW-0328">Glycosyltransferase</keyword>
<comment type="pathway">
    <text evidence="2 13">tRNA modification; tRNA-queuosine biosynthesis.</text>
</comment>
<evidence type="ECO:0000256" key="4">
    <source>
        <dbReference type="ARBA" id="ARBA00022490"/>
    </source>
</evidence>
<dbReference type="Pfam" id="PF02547">
    <property type="entry name" value="Queuosine_synth"/>
    <property type="match status" value="1"/>
</dbReference>
<evidence type="ECO:0000256" key="5">
    <source>
        <dbReference type="ARBA" id="ARBA00022679"/>
    </source>
</evidence>
<dbReference type="GO" id="GO:0051075">
    <property type="term" value="F:S-adenosylmethionine:tRNA ribosyltransferase-isomerase activity"/>
    <property type="evidence" value="ECO:0007669"/>
    <property type="project" value="UniProtKB-EC"/>
</dbReference>
<evidence type="ECO:0000256" key="13">
    <source>
        <dbReference type="HAMAP-Rule" id="MF_00113"/>
    </source>
</evidence>
<dbReference type="EC" id="2.4.99.17" evidence="10 13"/>
<evidence type="ECO:0000256" key="11">
    <source>
        <dbReference type="ARBA" id="ARBA00069325"/>
    </source>
</evidence>
<dbReference type="FunFam" id="3.40.1780.10:FF:000001">
    <property type="entry name" value="S-adenosylmethionine:tRNA ribosyltransferase-isomerase"/>
    <property type="match status" value="1"/>
</dbReference>
<dbReference type="InterPro" id="IPR003699">
    <property type="entry name" value="QueA"/>
</dbReference>
<dbReference type="Proteomes" id="UP000606463">
    <property type="component" value="Unassembled WGS sequence"/>
</dbReference>
<evidence type="ECO:0000256" key="12">
    <source>
        <dbReference type="ARBA" id="ARBA00076160"/>
    </source>
</evidence>
<accession>A0A9D1CF21</accession>
<gene>
    <name evidence="13 14" type="primary">queA</name>
    <name evidence="14" type="ORF">EYH37_03805</name>
</gene>
<evidence type="ECO:0000256" key="8">
    <source>
        <dbReference type="ARBA" id="ARBA00052751"/>
    </source>
</evidence>
<evidence type="ECO:0000256" key="10">
    <source>
        <dbReference type="ARBA" id="ARBA00066503"/>
    </source>
</evidence>
<evidence type="ECO:0000256" key="9">
    <source>
        <dbReference type="ARBA" id="ARBA00061210"/>
    </source>
</evidence>
<dbReference type="NCBIfam" id="NF001140">
    <property type="entry name" value="PRK00147.1"/>
    <property type="match status" value="1"/>
</dbReference>
<reference evidence="14" key="1">
    <citation type="journal article" date="2020" name="ISME J.">
        <title>Gammaproteobacteria mediating utilization of methyl-, sulfur- and petroleum organic compounds in deep ocean hydrothermal plumes.</title>
        <authorList>
            <person name="Zhou Z."/>
            <person name="Liu Y."/>
            <person name="Pan J."/>
            <person name="Cron B.R."/>
            <person name="Toner B.M."/>
            <person name="Anantharaman K."/>
            <person name="Breier J.A."/>
            <person name="Dick G.J."/>
            <person name="Li M."/>
        </authorList>
    </citation>
    <scope>NUCLEOTIDE SEQUENCE</scope>
    <source>
        <strain evidence="14">SZUA-1501</strain>
    </source>
</reference>
<comment type="subunit">
    <text evidence="3 13">Monomer.</text>
</comment>
<dbReference type="NCBIfam" id="TIGR00113">
    <property type="entry name" value="queA"/>
    <property type="match status" value="1"/>
</dbReference>
<evidence type="ECO:0000313" key="14">
    <source>
        <dbReference type="EMBL" id="HIP98470.1"/>
    </source>
</evidence>
<dbReference type="AlphaFoldDB" id="A0A9D1CF21"/>
<name>A0A9D1CF21_AQUAO</name>
<keyword evidence="6 13" id="KW-0949">S-adenosyl-L-methionine</keyword>
<dbReference type="InterPro" id="IPR042119">
    <property type="entry name" value="QueA_dom2"/>
</dbReference>
<dbReference type="PANTHER" id="PTHR30307">
    <property type="entry name" value="S-ADENOSYLMETHIONINE:TRNA RIBOSYLTRANSFERASE-ISOMERASE"/>
    <property type="match status" value="1"/>
</dbReference>
<evidence type="ECO:0000256" key="6">
    <source>
        <dbReference type="ARBA" id="ARBA00022691"/>
    </source>
</evidence>
<evidence type="ECO:0000256" key="7">
    <source>
        <dbReference type="ARBA" id="ARBA00022785"/>
    </source>
</evidence>
<keyword evidence="7 13" id="KW-0671">Queuosine biosynthesis</keyword>
<keyword evidence="5 13" id="KW-0808">Transferase</keyword>
<sequence length="345" mass="39409">MERKDFVPVELYDYPLPQELIAKYPIEPRDHSRLMVLNRQTGEIKHDYFYNLDKYLREGDLVVLNDTKVIPARLLGRKKTGGRVEILLNRKLPQKNRWLALIGGKKIKPGLEVFIGDSLKVVVLKQVEGPLFEIELTAEEGNVMDKIYQLGKIPIPPYLEREEEPIDRRRYQTIFARREGSVAAPTASLHFTERVLKKLQQKGISIAFVTLHVGLGTFKPIKVKNVLEHKVDPEYVEVSSDVMEKIKETKGRGGRVVAVGTTVVRALETAGFNPFKGFTDLYIKPGYRFKVVDAMVTNFHLPKSSLLVLVSTFAGREFLLKAYKIAVEKRYRFYSYGDAMLIVGK</sequence>
<comment type="caution">
    <text evidence="14">The sequence shown here is derived from an EMBL/GenBank/DDBJ whole genome shotgun (WGS) entry which is preliminary data.</text>
</comment>
<dbReference type="EMBL" id="DQVE01000042">
    <property type="protein sequence ID" value="HIP98470.1"/>
    <property type="molecule type" value="Genomic_DNA"/>
</dbReference>
<comment type="function">
    <text evidence="13">Transfers and isomerizes the ribose moiety from AdoMet to the 7-aminomethyl group of 7-deazaguanine (preQ1-tRNA) to give epoxyqueuosine (oQ-tRNA).</text>
</comment>
<dbReference type="GO" id="GO:0005737">
    <property type="term" value="C:cytoplasm"/>
    <property type="evidence" value="ECO:0007669"/>
    <property type="project" value="UniProtKB-SubCell"/>
</dbReference>